<dbReference type="Proteomes" id="UP000272238">
    <property type="component" value="Unassembled WGS sequence"/>
</dbReference>
<keyword evidence="2" id="KW-1185">Reference proteome</keyword>
<dbReference type="AlphaFoldDB" id="A0A494YVN1"/>
<protein>
    <submittedName>
        <fullName evidence="1">Uncharacterized protein</fullName>
    </submittedName>
</protein>
<gene>
    <name evidence="1" type="ORF">D8M03_14395</name>
</gene>
<reference evidence="1 2" key="1">
    <citation type="journal article" date="2016" name="Antonie Van Leeuwenhoek">
        <title>Lysinibacillus endophyticus sp. nov., an indole-3-acetic acid producing endophytic bacterium isolated from corn root (Zea mays cv. Xinken-5).</title>
        <authorList>
            <person name="Yu J."/>
            <person name="Guan X."/>
            <person name="Liu C."/>
            <person name="Xiang W."/>
            <person name="Yu Z."/>
            <person name="Liu X."/>
            <person name="Wang G."/>
        </authorList>
    </citation>
    <scope>NUCLEOTIDE SEQUENCE [LARGE SCALE GENOMIC DNA]</scope>
    <source>
        <strain evidence="1 2">DSM 100506</strain>
    </source>
</reference>
<organism evidence="1 2">
    <name type="scientific">Ureibacillus endophyticus</name>
    <dbReference type="NCBI Taxonomy" id="1978490"/>
    <lineage>
        <taxon>Bacteria</taxon>
        <taxon>Bacillati</taxon>
        <taxon>Bacillota</taxon>
        <taxon>Bacilli</taxon>
        <taxon>Bacillales</taxon>
        <taxon>Caryophanaceae</taxon>
        <taxon>Ureibacillus</taxon>
    </lineage>
</organism>
<dbReference type="RefSeq" id="WP_121215526.1">
    <property type="nucleotide sequence ID" value="NZ_JBBYAH010000001.1"/>
</dbReference>
<accession>A0A494YVN1</accession>
<dbReference type="EMBL" id="RBZN01000047">
    <property type="protein sequence ID" value="RKQ14204.1"/>
    <property type="molecule type" value="Genomic_DNA"/>
</dbReference>
<comment type="caution">
    <text evidence="1">The sequence shown here is derived from an EMBL/GenBank/DDBJ whole genome shotgun (WGS) entry which is preliminary data.</text>
</comment>
<name>A0A494YVN1_9BACL</name>
<dbReference type="OrthoDB" id="2860966at2"/>
<sequence length="122" mass="14134">MDVRDIITKINESVEQLDFTTARKYIEENLELVEQKRSLLKTNAREILKFIIEKMNSGEKPLSKSELNDIRVINTYATRLDIRGLKLNLKGKEQLLLKSETLNYLNADAKIILEGMRAINKL</sequence>
<proteinExistence type="predicted"/>
<evidence type="ECO:0000313" key="1">
    <source>
        <dbReference type="EMBL" id="RKQ14204.1"/>
    </source>
</evidence>
<evidence type="ECO:0000313" key="2">
    <source>
        <dbReference type="Proteomes" id="UP000272238"/>
    </source>
</evidence>